<dbReference type="GO" id="GO:0042423">
    <property type="term" value="P:catecholamine biosynthetic process"/>
    <property type="evidence" value="ECO:0007669"/>
    <property type="project" value="UniProtKB-KW"/>
</dbReference>
<evidence type="ECO:0000256" key="6">
    <source>
        <dbReference type="ARBA" id="ARBA00022793"/>
    </source>
</evidence>
<dbReference type="Gene3D" id="1.20.1340.10">
    <property type="entry name" value="dopa decarboxylase, N-terminal domain"/>
    <property type="match status" value="1"/>
</dbReference>
<gene>
    <name evidence="12" type="ORF">ILUMI_04895</name>
</gene>
<dbReference type="SUPFAM" id="SSF53383">
    <property type="entry name" value="PLP-dependent transferases"/>
    <property type="match status" value="1"/>
</dbReference>
<dbReference type="PRINTS" id="PR00800">
    <property type="entry name" value="YHDCRBOXLASE"/>
</dbReference>
<evidence type="ECO:0000256" key="10">
    <source>
        <dbReference type="PIRSR" id="PIRSR602129-50"/>
    </source>
</evidence>
<dbReference type="GO" id="GO:0006548">
    <property type="term" value="P:L-histidine catabolic process"/>
    <property type="evidence" value="ECO:0007669"/>
    <property type="project" value="TreeGrafter"/>
</dbReference>
<evidence type="ECO:0000313" key="12">
    <source>
        <dbReference type="EMBL" id="KAF2901290.1"/>
    </source>
</evidence>
<dbReference type="InterPro" id="IPR010977">
    <property type="entry name" value="Aromatic_deC"/>
</dbReference>
<evidence type="ECO:0000256" key="11">
    <source>
        <dbReference type="RuleBase" id="RU000382"/>
    </source>
</evidence>
<dbReference type="PANTHER" id="PTHR11999:SF68">
    <property type="entry name" value="HISTIDINE DECARBOXYLASE"/>
    <property type="match status" value="1"/>
</dbReference>
<dbReference type="FunFam" id="3.40.640.10:FF:000025">
    <property type="entry name" value="Histidine decarboxylase"/>
    <property type="match status" value="1"/>
</dbReference>
<dbReference type="GO" id="GO:0004398">
    <property type="term" value="F:histidine decarboxylase activity"/>
    <property type="evidence" value="ECO:0007669"/>
    <property type="project" value="UniProtKB-EC"/>
</dbReference>
<name>A0A8K0GE39_IGNLU</name>
<evidence type="ECO:0000256" key="4">
    <source>
        <dbReference type="ARBA" id="ARBA00012320"/>
    </source>
</evidence>
<organism evidence="12 13">
    <name type="scientific">Ignelater luminosus</name>
    <name type="common">Cucubano</name>
    <name type="synonym">Pyrophorus luminosus</name>
    <dbReference type="NCBI Taxonomy" id="2038154"/>
    <lineage>
        <taxon>Eukaryota</taxon>
        <taxon>Metazoa</taxon>
        <taxon>Ecdysozoa</taxon>
        <taxon>Arthropoda</taxon>
        <taxon>Hexapoda</taxon>
        <taxon>Insecta</taxon>
        <taxon>Pterygota</taxon>
        <taxon>Neoptera</taxon>
        <taxon>Endopterygota</taxon>
        <taxon>Coleoptera</taxon>
        <taxon>Polyphaga</taxon>
        <taxon>Elateriformia</taxon>
        <taxon>Elateroidea</taxon>
        <taxon>Elateridae</taxon>
        <taxon>Agrypninae</taxon>
        <taxon>Pyrophorini</taxon>
        <taxon>Ignelater</taxon>
    </lineage>
</organism>
<proteinExistence type="inferred from homology"/>
<dbReference type="Pfam" id="PF00282">
    <property type="entry name" value="Pyridoxal_deC"/>
    <property type="match status" value="1"/>
</dbReference>
<keyword evidence="8 11" id="KW-0456">Lyase</keyword>
<feature type="modified residue" description="N6-(pyridoxal phosphate)lysine" evidence="10">
    <location>
        <position position="292"/>
    </location>
</feature>
<evidence type="ECO:0000256" key="2">
    <source>
        <dbReference type="ARBA" id="ARBA00009533"/>
    </source>
</evidence>
<keyword evidence="7 10" id="KW-0663">Pyridoxal phosphate</keyword>
<comment type="similarity">
    <text evidence="2 11">Belongs to the group II decarboxylase family.</text>
</comment>
<evidence type="ECO:0000313" key="13">
    <source>
        <dbReference type="Proteomes" id="UP000801492"/>
    </source>
</evidence>
<evidence type="ECO:0000256" key="3">
    <source>
        <dbReference type="ARBA" id="ARBA00011738"/>
    </source>
</evidence>
<dbReference type="GO" id="GO:0005737">
    <property type="term" value="C:cytoplasm"/>
    <property type="evidence" value="ECO:0007669"/>
    <property type="project" value="TreeGrafter"/>
</dbReference>
<comment type="subunit">
    <text evidence="3">Homodimer.</text>
</comment>
<dbReference type="Proteomes" id="UP000801492">
    <property type="component" value="Unassembled WGS sequence"/>
</dbReference>
<protein>
    <recommendedName>
        <fullName evidence="9">Histidine decarboxylase</fullName>
        <ecNumber evidence="4">4.1.1.22</ecNumber>
    </recommendedName>
</protein>
<dbReference type="InterPro" id="IPR015421">
    <property type="entry name" value="PyrdxlP-dep_Trfase_major"/>
</dbReference>
<evidence type="ECO:0000256" key="8">
    <source>
        <dbReference type="ARBA" id="ARBA00023239"/>
    </source>
</evidence>
<dbReference type="Gene3D" id="3.40.640.10">
    <property type="entry name" value="Type I PLP-dependent aspartate aminotransferase-like (Major domain)"/>
    <property type="match status" value="1"/>
</dbReference>
<dbReference type="EC" id="4.1.1.22" evidence="4"/>
<evidence type="ECO:0000256" key="9">
    <source>
        <dbReference type="ARBA" id="ARBA00039946"/>
    </source>
</evidence>
<evidence type="ECO:0000256" key="5">
    <source>
        <dbReference type="ARBA" id="ARBA00022584"/>
    </source>
</evidence>
<accession>A0A8K0GE39</accession>
<keyword evidence="6" id="KW-0210">Decarboxylase</keyword>
<keyword evidence="5" id="KW-0127">Catecholamine biosynthesis</keyword>
<evidence type="ECO:0000256" key="1">
    <source>
        <dbReference type="ARBA" id="ARBA00001933"/>
    </source>
</evidence>
<comment type="cofactor">
    <cofactor evidence="1 10 11">
        <name>pyridoxal 5'-phosphate</name>
        <dbReference type="ChEBI" id="CHEBI:597326"/>
    </cofactor>
</comment>
<comment type="caution">
    <text evidence="12">The sequence shown here is derived from an EMBL/GenBank/DDBJ whole genome shotgun (WGS) entry which is preliminary data.</text>
</comment>
<dbReference type="PROSITE" id="PS00392">
    <property type="entry name" value="DDC_GAD_HDC_YDC"/>
    <property type="match status" value="1"/>
</dbReference>
<dbReference type="GO" id="GO:0030170">
    <property type="term" value="F:pyridoxal phosphate binding"/>
    <property type="evidence" value="ECO:0007669"/>
    <property type="project" value="InterPro"/>
</dbReference>
<dbReference type="EMBL" id="VTPC01001725">
    <property type="protein sequence ID" value="KAF2901290.1"/>
    <property type="molecule type" value="Genomic_DNA"/>
</dbReference>
<reference evidence="12" key="1">
    <citation type="submission" date="2019-08" db="EMBL/GenBank/DDBJ databases">
        <title>The genome of the North American firefly Photinus pyralis.</title>
        <authorList>
            <consortium name="Photinus pyralis genome working group"/>
            <person name="Fallon T.R."/>
            <person name="Sander Lower S.E."/>
            <person name="Weng J.-K."/>
        </authorList>
    </citation>
    <scope>NUCLEOTIDE SEQUENCE</scope>
    <source>
        <strain evidence="12">TRF0915ILg1</strain>
        <tissue evidence="12">Whole body</tissue>
    </source>
</reference>
<keyword evidence="13" id="KW-1185">Reference proteome</keyword>
<dbReference type="GO" id="GO:0001694">
    <property type="term" value="P:histamine biosynthetic process"/>
    <property type="evidence" value="ECO:0007669"/>
    <property type="project" value="TreeGrafter"/>
</dbReference>
<sequence>MVDYIADYLKDIRERRVFPDKQPGFLRNQIPENAPVEGESWPKIFSDVETIIMPGVTHWQSPHMHAYFPALNSFPSLLGDMLSDAINCLGFTWASSPACTELEMIVMNWLGKMIGLPDEFLHRKSDSDGGGVIQTTASEATLVCLLAGRSKAIKNYQKLYPDLEDVEINARLVAYCSDQAHSSVEKAGIIGLVKMRYVESDENFSMRGNKLMQAIKKDREKGLIPFWVCATLGTTGACAFDNLDEIGTICYEEDIWLHIDAAYAGSAFICPEFRTWLKGIEKADSIAFNPSKWLMVHFDCTAMWVKNCGALHRTFNVEPLYLKHENSGLAIDYMVRYFCVS</sequence>
<dbReference type="AlphaFoldDB" id="A0A8K0GE39"/>
<dbReference type="InterPro" id="IPR002129">
    <property type="entry name" value="PyrdxlP-dep_de-COase"/>
</dbReference>
<dbReference type="InterPro" id="IPR021115">
    <property type="entry name" value="Pyridoxal-P_BS"/>
</dbReference>
<dbReference type="OrthoDB" id="639767at2759"/>
<dbReference type="InterPro" id="IPR015424">
    <property type="entry name" value="PyrdxlP-dep_Trfase"/>
</dbReference>
<dbReference type="PANTHER" id="PTHR11999">
    <property type="entry name" value="GROUP II PYRIDOXAL-5-PHOSPHATE DECARBOXYLASE"/>
    <property type="match status" value="1"/>
</dbReference>
<evidence type="ECO:0000256" key="7">
    <source>
        <dbReference type="ARBA" id="ARBA00022898"/>
    </source>
</evidence>
<dbReference type="FunFam" id="1.20.1340.10:FF:000001">
    <property type="entry name" value="Histidine decarboxylase"/>
    <property type="match status" value="1"/>
</dbReference>